<dbReference type="InterPro" id="IPR050951">
    <property type="entry name" value="Retrovirus_Pol_polyprotein"/>
</dbReference>
<dbReference type="GO" id="GO:0003676">
    <property type="term" value="F:nucleic acid binding"/>
    <property type="evidence" value="ECO:0007669"/>
    <property type="project" value="InterPro"/>
</dbReference>
<dbReference type="Proteomes" id="UP000225706">
    <property type="component" value="Unassembled WGS sequence"/>
</dbReference>
<sequence>MSSVRNEGVTRPAHPPRSPSFLSSVSLTLKTDRYCACASHVTPSFRTDDMVESQANFNLQYKWGIGTNLPEVIASFLGAHVNMAATELNNEMLRQRPVAERVPSTSFQVNKGKLKHVFATYGTPRRVETDNGPPFNSKQFKDFAREEGFEHHNVTPLHPRANGEVETLMETINKTERRAHLQAKPNCNTALSESEEDDDEKRESSYDAYLLRLRKKHNLPEFKLRCWARMMVNRTHDDEDNPPDVPFFIEKARGSVKHTQPSSNEVTRNSTDFEKKTRIRSAILQQLKDLKSLKDDGVLDENEFSSQKDKLLTKLIEDKFRIYMNSNCCKKKVIKNTLNVEYSF</sequence>
<dbReference type="InterPro" id="IPR001584">
    <property type="entry name" value="Integrase_cat-core"/>
</dbReference>
<proteinExistence type="predicted"/>
<accession>A0A2B4REW8</accession>
<organism evidence="3 4">
    <name type="scientific">Stylophora pistillata</name>
    <name type="common">Smooth cauliflower coral</name>
    <dbReference type="NCBI Taxonomy" id="50429"/>
    <lineage>
        <taxon>Eukaryota</taxon>
        <taxon>Metazoa</taxon>
        <taxon>Cnidaria</taxon>
        <taxon>Anthozoa</taxon>
        <taxon>Hexacorallia</taxon>
        <taxon>Scleractinia</taxon>
        <taxon>Astrocoeniina</taxon>
        <taxon>Pocilloporidae</taxon>
        <taxon>Stylophora</taxon>
    </lineage>
</organism>
<dbReference type="GO" id="GO:0015074">
    <property type="term" value="P:DNA integration"/>
    <property type="evidence" value="ECO:0007669"/>
    <property type="project" value="InterPro"/>
</dbReference>
<dbReference type="Gene3D" id="3.30.420.10">
    <property type="entry name" value="Ribonuclease H-like superfamily/Ribonuclease H"/>
    <property type="match status" value="1"/>
</dbReference>
<dbReference type="PANTHER" id="PTHR37984:SF5">
    <property type="entry name" value="PROTEIN NYNRIN-LIKE"/>
    <property type="match status" value="1"/>
</dbReference>
<evidence type="ECO:0000313" key="3">
    <source>
        <dbReference type="EMBL" id="PFX16161.1"/>
    </source>
</evidence>
<evidence type="ECO:0000259" key="2">
    <source>
        <dbReference type="PROSITE" id="PS50994"/>
    </source>
</evidence>
<dbReference type="PROSITE" id="PS50994">
    <property type="entry name" value="INTEGRASE"/>
    <property type="match status" value="1"/>
</dbReference>
<name>A0A2B4REW8_STYPI</name>
<comment type="caution">
    <text evidence="3">The sequence shown here is derived from an EMBL/GenBank/DDBJ whole genome shotgun (WGS) entry which is preliminary data.</text>
</comment>
<dbReference type="InterPro" id="IPR036397">
    <property type="entry name" value="RNaseH_sf"/>
</dbReference>
<evidence type="ECO:0000313" key="4">
    <source>
        <dbReference type="Proteomes" id="UP000225706"/>
    </source>
</evidence>
<gene>
    <name evidence="3" type="primary">pol</name>
    <name evidence="3" type="ORF">AWC38_SpisGene19589</name>
</gene>
<reference evidence="4" key="1">
    <citation type="journal article" date="2017" name="bioRxiv">
        <title>Comparative analysis of the genomes of Stylophora pistillata and Acropora digitifera provides evidence for extensive differences between species of corals.</title>
        <authorList>
            <person name="Voolstra C.R."/>
            <person name="Li Y."/>
            <person name="Liew Y.J."/>
            <person name="Baumgarten S."/>
            <person name="Zoccola D."/>
            <person name="Flot J.-F."/>
            <person name="Tambutte S."/>
            <person name="Allemand D."/>
            <person name="Aranda M."/>
        </authorList>
    </citation>
    <scope>NUCLEOTIDE SEQUENCE [LARGE SCALE GENOMIC DNA]</scope>
</reference>
<protein>
    <submittedName>
        <fullName evidence="3">Pol polyprotein</fullName>
    </submittedName>
</protein>
<dbReference type="AlphaFoldDB" id="A0A2B4REW8"/>
<feature type="domain" description="Integrase catalytic" evidence="2">
    <location>
        <begin position="105"/>
        <end position="174"/>
    </location>
</feature>
<feature type="region of interest" description="Disordered" evidence="1">
    <location>
        <begin position="1"/>
        <end position="21"/>
    </location>
</feature>
<keyword evidence="4" id="KW-1185">Reference proteome</keyword>
<dbReference type="SUPFAM" id="SSF53098">
    <property type="entry name" value="Ribonuclease H-like"/>
    <property type="match status" value="1"/>
</dbReference>
<dbReference type="InterPro" id="IPR012337">
    <property type="entry name" value="RNaseH-like_sf"/>
</dbReference>
<evidence type="ECO:0000256" key="1">
    <source>
        <dbReference type="SAM" id="MobiDB-lite"/>
    </source>
</evidence>
<dbReference type="OrthoDB" id="5982782at2759"/>
<dbReference type="EMBL" id="LSMT01000570">
    <property type="protein sequence ID" value="PFX16161.1"/>
    <property type="molecule type" value="Genomic_DNA"/>
</dbReference>
<dbReference type="PANTHER" id="PTHR37984">
    <property type="entry name" value="PROTEIN CBG26694"/>
    <property type="match status" value="1"/>
</dbReference>